<feature type="transmembrane region" description="Helical" evidence="7">
    <location>
        <begin position="49"/>
        <end position="70"/>
    </location>
</feature>
<keyword evidence="5" id="KW-0534">Nitrate assimilation</keyword>
<keyword evidence="6 7" id="KW-0472">Membrane</keyword>
<keyword evidence="4 7" id="KW-1133">Transmembrane helix</keyword>
<dbReference type="SUPFAM" id="SSF103473">
    <property type="entry name" value="MFS general substrate transporter"/>
    <property type="match status" value="1"/>
</dbReference>
<feature type="transmembrane region" description="Helical" evidence="7">
    <location>
        <begin position="249"/>
        <end position="267"/>
    </location>
</feature>
<feature type="transmembrane region" description="Helical" evidence="7">
    <location>
        <begin position="218"/>
        <end position="237"/>
    </location>
</feature>
<comment type="subcellular location">
    <subcellularLocation>
        <location evidence="1">Membrane</location>
        <topology evidence="1">Multi-pass membrane protein</topology>
    </subcellularLocation>
</comment>
<evidence type="ECO:0000256" key="2">
    <source>
        <dbReference type="ARBA" id="ARBA00008432"/>
    </source>
</evidence>
<keyword evidence="10" id="KW-1185">Reference proteome</keyword>
<feature type="transmembrane region" description="Helical" evidence="7">
    <location>
        <begin position="77"/>
        <end position="93"/>
    </location>
</feature>
<feature type="domain" description="Major facilitator superfamily (MFS) profile" evidence="8">
    <location>
        <begin position="12"/>
        <end position="410"/>
    </location>
</feature>
<reference evidence="9 10" key="1">
    <citation type="submission" date="2024-09" db="EMBL/GenBank/DDBJ databases">
        <authorList>
            <person name="Sun Q."/>
            <person name="Mori K."/>
        </authorList>
    </citation>
    <scope>NUCLEOTIDE SEQUENCE [LARGE SCALE GENOMIC DNA]</scope>
    <source>
        <strain evidence="9 10">ATCC 51285</strain>
    </source>
</reference>
<feature type="transmembrane region" description="Helical" evidence="7">
    <location>
        <begin position="168"/>
        <end position="185"/>
    </location>
</feature>
<name>A0ABV5ZDC4_9GAMM</name>
<feature type="transmembrane region" description="Helical" evidence="7">
    <location>
        <begin position="99"/>
        <end position="122"/>
    </location>
</feature>
<feature type="transmembrane region" description="Helical" evidence="7">
    <location>
        <begin position="388"/>
        <end position="405"/>
    </location>
</feature>
<dbReference type="Proteomes" id="UP001589628">
    <property type="component" value="Unassembled WGS sequence"/>
</dbReference>
<organism evidence="9 10">
    <name type="scientific">Balneatrix alpica</name>
    <dbReference type="NCBI Taxonomy" id="75684"/>
    <lineage>
        <taxon>Bacteria</taxon>
        <taxon>Pseudomonadati</taxon>
        <taxon>Pseudomonadota</taxon>
        <taxon>Gammaproteobacteria</taxon>
        <taxon>Oceanospirillales</taxon>
        <taxon>Balneatrichaceae</taxon>
        <taxon>Balneatrix</taxon>
    </lineage>
</organism>
<gene>
    <name evidence="9" type="ORF">ACFFLH_12755</name>
</gene>
<evidence type="ECO:0000256" key="5">
    <source>
        <dbReference type="ARBA" id="ARBA00023063"/>
    </source>
</evidence>
<protein>
    <submittedName>
        <fullName evidence="9">Nitrate/nitrite transporter</fullName>
    </submittedName>
</protein>
<comment type="caution">
    <text evidence="9">The sequence shown here is derived from an EMBL/GenBank/DDBJ whole genome shotgun (WGS) entry which is preliminary data.</text>
</comment>
<evidence type="ECO:0000256" key="4">
    <source>
        <dbReference type="ARBA" id="ARBA00022989"/>
    </source>
</evidence>
<evidence type="ECO:0000256" key="6">
    <source>
        <dbReference type="ARBA" id="ARBA00023136"/>
    </source>
</evidence>
<dbReference type="PROSITE" id="PS50850">
    <property type="entry name" value="MFS"/>
    <property type="match status" value="1"/>
</dbReference>
<feature type="transmembrane region" description="Helical" evidence="7">
    <location>
        <begin position="134"/>
        <end position="162"/>
    </location>
</feature>
<dbReference type="CDD" id="cd17341">
    <property type="entry name" value="MFS_NRT2_like"/>
    <property type="match status" value="1"/>
</dbReference>
<evidence type="ECO:0000256" key="1">
    <source>
        <dbReference type="ARBA" id="ARBA00004141"/>
    </source>
</evidence>
<accession>A0ABV5ZDC4</accession>
<proteinExistence type="inferred from homology"/>
<dbReference type="InterPro" id="IPR036259">
    <property type="entry name" value="MFS_trans_sf"/>
</dbReference>
<dbReference type="InterPro" id="IPR011701">
    <property type="entry name" value="MFS"/>
</dbReference>
<dbReference type="Pfam" id="PF07690">
    <property type="entry name" value="MFS_1"/>
    <property type="match status" value="2"/>
</dbReference>
<feature type="transmembrane region" description="Helical" evidence="7">
    <location>
        <begin position="318"/>
        <end position="340"/>
    </location>
</feature>
<feature type="transmembrane region" description="Helical" evidence="7">
    <location>
        <begin position="12"/>
        <end position="37"/>
    </location>
</feature>
<dbReference type="RefSeq" id="WP_051527890.1">
    <property type="nucleotide sequence ID" value="NZ_JBHLZN010000004.1"/>
</dbReference>
<dbReference type="InterPro" id="IPR044772">
    <property type="entry name" value="NO3_transporter"/>
</dbReference>
<comment type="similarity">
    <text evidence="2">Belongs to the major facilitator superfamily. Nitrate/nitrite porter (TC 2.A.1.8) family.</text>
</comment>
<dbReference type="InterPro" id="IPR020846">
    <property type="entry name" value="MFS_dom"/>
</dbReference>
<feature type="transmembrane region" description="Helical" evidence="7">
    <location>
        <begin position="279"/>
        <end position="298"/>
    </location>
</feature>
<dbReference type="PANTHER" id="PTHR23515">
    <property type="entry name" value="HIGH-AFFINITY NITRATE TRANSPORTER 2.3"/>
    <property type="match status" value="1"/>
</dbReference>
<evidence type="ECO:0000313" key="10">
    <source>
        <dbReference type="Proteomes" id="UP001589628"/>
    </source>
</evidence>
<feature type="transmembrane region" description="Helical" evidence="7">
    <location>
        <begin position="352"/>
        <end position="376"/>
    </location>
</feature>
<evidence type="ECO:0000259" key="8">
    <source>
        <dbReference type="PROSITE" id="PS50850"/>
    </source>
</evidence>
<evidence type="ECO:0000256" key="7">
    <source>
        <dbReference type="SAM" id="Phobius"/>
    </source>
</evidence>
<sequence length="443" mass="48895">MTLNDTQHQSSALLMSTLAFVVCFAVWTLLAVIGVQIRSELQLSETEFGLLLASPMLSGALARLPVGILVERIGGRALMPVVMLLVAMPVYFLSKAQSYQQFLLAGFLLGLAGSTFAVGIHYVSAWFGPAHQGLVMGIFGAGTLGAAITNLIAPLIMFAYGWRMVPEVFALGLLVIALLFWLVTSEDPFTEGMSRERQPSLKEQCLPLADMRVWRFGLYYFFCLGGYVALALWLPGYLVSHYELDLQTASFYTLIFTLPGALMRILGGWLADKVGARQVNWTVFWVALVCLFFLSYPPTTMTIHGINTEVSITLVMPLWLFMALILVVGMVLGLGQASVYRIIYDYYPERMGVVGGAVGVFGGIGGFLLPVLFGLAADWVGVRSSCFMLMYGLLALCMVVMYYGIRWEERSQRWQDAVANNFLWLDERTSGWSGQGGSSERQE</sequence>
<evidence type="ECO:0000256" key="3">
    <source>
        <dbReference type="ARBA" id="ARBA00022692"/>
    </source>
</evidence>
<keyword evidence="3 7" id="KW-0812">Transmembrane</keyword>
<dbReference type="Gene3D" id="1.20.1250.20">
    <property type="entry name" value="MFS general substrate transporter like domains"/>
    <property type="match status" value="2"/>
</dbReference>
<dbReference type="EMBL" id="JBHLZN010000004">
    <property type="protein sequence ID" value="MFB9887282.1"/>
    <property type="molecule type" value="Genomic_DNA"/>
</dbReference>
<evidence type="ECO:0000313" key="9">
    <source>
        <dbReference type="EMBL" id="MFB9887282.1"/>
    </source>
</evidence>